<proteinExistence type="predicted"/>
<evidence type="ECO:0000313" key="3">
    <source>
        <dbReference type="Proteomes" id="UP000006695"/>
    </source>
</evidence>
<sequence length="435" mass="44715">MKKRILFRLILSLWVMSVFGCGFGGFSDSSNSGTSSGDSDSANDTKVSGVVSKGLFKNGTVRFYAVNFDGSETLLKTTSIGAFGNYSARLSSQKTITSGSYNGVVLIKATGSYIDEATGAELTIDDSHPLRAIIANPSGTLNASVTALTELATRKALAVQRTGNQLAATDVTNANALVSEMFKVDIIATKPVEPDLSDYGFGRASTTQAQKDYTLALAAISQMARNNAGTLASTLNVLADDIADGAITAENATTLQTALITFLASDRNVTGVKSINSTNLANAGGSLKIVRLGTAEKLGAGNIIGGVTVTLKLPPGVTLRADLSAPEIAEKEPLSGVVKGSGVIAAGVYVKASYIASSGALPGMVTLSLAGAHGFAVGEFATIMCDVPAGMSLNSTNFSIYKNLNDPNDPKNFKAVDGNGAAFPADIITVEVLPD</sequence>
<evidence type="ECO:0008006" key="4">
    <source>
        <dbReference type="Google" id="ProtNLM"/>
    </source>
</evidence>
<dbReference type="KEGG" id="gur:Gura_1162"/>
<protein>
    <recommendedName>
        <fullName evidence="4">Lipoprotein</fullName>
    </recommendedName>
</protein>
<dbReference type="EMBL" id="CP000698">
    <property type="protein sequence ID" value="ABQ25366.1"/>
    <property type="molecule type" value="Genomic_DNA"/>
</dbReference>
<dbReference type="HOGENOM" id="CLU_725146_0_0_7"/>
<gene>
    <name evidence="2" type="ordered locus">Gura_1162</name>
</gene>
<dbReference type="Proteomes" id="UP000006695">
    <property type="component" value="Chromosome"/>
</dbReference>
<evidence type="ECO:0000313" key="2">
    <source>
        <dbReference type="EMBL" id="ABQ25366.1"/>
    </source>
</evidence>
<evidence type="ECO:0000256" key="1">
    <source>
        <dbReference type="SAM" id="SignalP"/>
    </source>
</evidence>
<keyword evidence="1" id="KW-0732">Signal</keyword>
<reference evidence="2 3" key="1">
    <citation type="submission" date="2007-05" db="EMBL/GenBank/DDBJ databases">
        <title>Complete sequence of Geobacter uraniireducens Rf4.</title>
        <authorList>
            <consortium name="US DOE Joint Genome Institute"/>
            <person name="Copeland A."/>
            <person name="Lucas S."/>
            <person name="Lapidus A."/>
            <person name="Barry K."/>
            <person name="Detter J.C."/>
            <person name="Glavina del Rio T."/>
            <person name="Hammon N."/>
            <person name="Israni S."/>
            <person name="Dalin E."/>
            <person name="Tice H."/>
            <person name="Pitluck S."/>
            <person name="Chertkov O."/>
            <person name="Brettin T."/>
            <person name="Bruce D."/>
            <person name="Han C."/>
            <person name="Schmutz J."/>
            <person name="Larimer F."/>
            <person name="Land M."/>
            <person name="Hauser L."/>
            <person name="Kyrpides N."/>
            <person name="Mikhailova N."/>
            <person name="Shelobolina E."/>
            <person name="Aklujkar M."/>
            <person name="Lovley D."/>
            <person name="Richardson P."/>
        </authorList>
    </citation>
    <scope>NUCLEOTIDE SEQUENCE [LARGE SCALE GENOMIC DNA]</scope>
    <source>
        <strain evidence="2 3">Rf4</strain>
    </source>
</reference>
<dbReference type="OrthoDB" id="5394527at2"/>
<accession>A5GAN7</accession>
<dbReference type="AlphaFoldDB" id="A5GAN7"/>
<keyword evidence="3" id="KW-1185">Reference proteome</keyword>
<organism evidence="2 3">
    <name type="scientific">Geotalea uraniireducens (strain Rf4)</name>
    <name type="common">Geobacter uraniireducens</name>
    <dbReference type="NCBI Taxonomy" id="351605"/>
    <lineage>
        <taxon>Bacteria</taxon>
        <taxon>Pseudomonadati</taxon>
        <taxon>Thermodesulfobacteriota</taxon>
        <taxon>Desulfuromonadia</taxon>
        <taxon>Geobacterales</taxon>
        <taxon>Geobacteraceae</taxon>
        <taxon>Geotalea</taxon>
    </lineage>
</organism>
<dbReference type="PROSITE" id="PS51257">
    <property type="entry name" value="PROKAR_LIPOPROTEIN"/>
    <property type="match status" value="1"/>
</dbReference>
<name>A5GAN7_GEOUR</name>
<feature type="signal peptide" evidence="1">
    <location>
        <begin position="1"/>
        <end position="20"/>
    </location>
</feature>
<dbReference type="RefSeq" id="WP_011938088.1">
    <property type="nucleotide sequence ID" value="NC_009483.1"/>
</dbReference>
<feature type="chain" id="PRO_5002683356" description="Lipoprotein" evidence="1">
    <location>
        <begin position="21"/>
        <end position="435"/>
    </location>
</feature>